<organism evidence="3 4">
    <name type="scientific">Pseudarcicella hirudinis</name>
    <dbReference type="NCBI Taxonomy" id="1079859"/>
    <lineage>
        <taxon>Bacteria</taxon>
        <taxon>Pseudomonadati</taxon>
        <taxon>Bacteroidota</taxon>
        <taxon>Cytophagia</taxon>
        <taxon>Cytophagales</taxon>
        <taxon>Flectobacillaceae</taxon>
        <taxon>Pseudarcicella</taxon>
    </lineage>
</organism>
<accession>A0A1I5M0K2</accession>
<feature type="transmembrane region" description="Helical" evidence="1">
    <location>
        <begin position="305"/>
        <end position="326"/>
    </location>
</feature>
<dbReference type="RefSeq" id="WP_092010390.1">
    <property type="nucleotide sequence ID" value="NZ_FOXH01000001.1"/>
</dbReference>
<sequence length="387" mass="44287">MKRINSIDFVRGLVMVIMALDHVRDLMHVSSITQDPTDLSTTTPLLFMTRWITHLCAPTFVFLSGTSAYLSLKNHGNLKASQSFLLSRGLWLIFLEFTVVNFGIWFDLHFRVVLLQVIAAIGFGFVMLSFLQKLSIKTLTIIGLIITFGHNLLQFVSFNGNPVVNFLGSYFFRSNAFQVTPQFTLVTGYPVIPWLGIMLLGFAAGKIFELPEADRKKILWQTSAGCLILFFAIRFINLYGDPAPWAVQKSLTFTFLSFINVSKYPPSLQYSLVTLGLMFLILFLAEGWKGKFIEIIKVYGKVPLFYYLIHWYLAHSIMLIMVFAQGFQAKDLIFGAFGFGRPKEGFGFELPVVYLIWLGIVISLYPLCKWYGKYKMQHRDNKLLRYL</sequence>
<feature type="transmembrane region" description="Helical" evidence="1">
    <location>
        <begin position="84"/>
        <end position="106"/>
    </location>
</feature>
<feature type="transmembrane region" description="Helical" evidence="1">
    <location>
        <begin position="218"/>
        <end position="236"/>
    </location>
</feature>
<evidence type="ECO:0000256" key="1">
    <source>
        <dbReference type="SAM" id="Phobius"/>
    </source>
</evidence>
<keyword evidence="1" id="KW-1133">Transmembrane helix</keyword>
<proteinExistence type="predicted"/>
<evidence type="ECO:0000313" key="4">
    <source>
        <dbReference type="Proteomes" id="UP000199306"/>
    </source>
</evidence>
<keyword evidence="4" id="KW-1185">Reference proteome</keyword>
<dbReference type="OrthoDB" id="508112at2"/>
<keyword evidence="1" id="KW-0472">Membrane</keyword>
<feature type="transmembrane region" description="Helical" evidence="1">
    <location>
        <begin position="346"/>
        <end position="368"/>
    </location>
</feature>
<feature type="domain" description="Heparan-alpha-glucosaminide N-acetyltransferase catalytic" evidence="2">
    <location>
        <begin position="3"/>
        <end position="217"/>
    </location>
</feature>
<feature type="transmembrane region" description="Helical" evidence="1">
    <location>
        <begin position="138"/>
        <end position="158"/>
    </location>
</feature>
<reference evidence="3 4" key="1">
    <citation type="submission" date="2016-10" db="EMBL/GenBank/DDBJ databases">
        <authorList>
            <person name="de Groot N.N."/>
        </authorList>
    </citation>
    <scope>NUCLEOTIDE SEQUENCE [LARGE SCALE GENOMIC DNA]</scope>
    <source>
        <strain evidence="4">E92,LMG 26720,CCM 7988</strain>
    </source>
</reference>
<feature type="transmembrane region" description="Helical" evidence="1">
    <location>
        <begin position="112"/>
        <end position="131"/>
    </location>
</feature>
<feature type="transmembrane region" description="Helical" evidence="1">
    <location>
        <begin position="267"/>
        <end position="285"/>
    </location>
</feature>
<gene>
    <name evidence="3" type="ORF">SAMN04515674_10152</name>
</gene>
<evidence type="ECO:0000259" key="2">
    <source>
        <dbReference type="Pfam" id="PF07786"/>
    </source>
</evidence>
<dbReference type="AlphaFoldDB" id="A0A1I5M0K2"/>
<dbReference type="InterPro" id="IPR012429">
    <property type="entry name" value="HGSNAT_cat"/>
</dbReference>
<dbReference type="EMBL" id="FOXH01000001">
    <property type="protein sequence ID" value="SFP02953.1"/>
    <property type="molecule type" value="Genomic_DNA"/>
</dbReference>
<name>A0A1I5M0K2_9BACT</name>
<dbReference type="PANTHER" id="PTHR40407:SF1">
    <property type="entry name" value="HEPARAN-ALPHA-GLUCOSAMINIDE N-ACETYLTRANSFERASE CATALYTIC DOMAIN-CONTAINING PROTEIN"/>
    <property type="match status" value="1"/>
</dbReference>
<dbReference type="Pfam" id="PF07786">
    <property type="entry name" value="HGSNAT_cat"/>
    <property type="match status" value="1"/>
</dbReference>
<dbReference type="STRING" id="1079859.SAMN04515674_10152"/>
<protein>
    <submittedName>
        <fullName evidence="3">Uncharacterized membrane protein</fullName>
    </submittedName>
</protein>
<feature type="transmembrane region" description="Helical" evidence="1">
    <location>
        <begin position="51"/>
        <end position="72"/>
    </location>
</feature>
<dbReference type="Proteomes" id="UP000199306">
    <property type="component" value="Unassembled WGS sequence"/>
</dbReference>
<keyword evidence="1" id="KW-0812">Transmembrane</keyword>
<dbReference type="PANTHER" id="PTHR40407">
    <property type="entry name" value="MEMBRANE PROTEIN-LIKE PROTEIN"/>
    <property type="match status" value="1"/>
</dbReference>
<feature type="transmembrane region" description="Helical" evidence="1">
    <location>
        <begin position="191"/>
        <end position="211"/>
    </location>
</feature>
<evidence type="ECO:0000313" key="3">
    <source>
        <dbReference type="EMBL" id="SFP02953.1"/>
    </source>
</evidence>